<comment type="caution">
    <text evidence="1">The sequence shown here is derived from an EMBL/GenBank/DDBJ whole genome shotgun (WGS) entry which is preliminary data.</text>
</comment>
<proteinExistence type="predicted"/>
<dbReference type="GO" id="GO:0047661">
    <property type="term" value="F:amino-acid racemase activity"/>
    <property type="evidence" value="ECO:0007669"/>
    <property type="project" value="InterPro"/>
</dbReference>
<name>A0A7W4Z0N5_9ACTN</name>
<sequence>MSKVGFLHTAEVHVGTFDALVGAAATTVHVVEPALLERARRDGPTRDVESGVRAALAGLADAGASVVVCTCSTLGPLAEGAAGLPVPVLRVDRPMARHAVGLGPRIAVVAAVESTLVPTRELLVDEAARAGVTPVLTEVWVPAAWARFEAGDTSAYLAAIADAARSAASGPPPVDVVVLAQASMAGAVDLLHDPPVPVLASPRLAVDAALQAAGVGG</sequence>
<accession>A0A7W4Z0N5</accession>
<protein>
    <recommendedName>
        <fullName evidence="3">Arylsulfatase</fullName>
    </recommendedName>
</protein>
<evidence type="ECO:0000313" key="1">
    <source>
        <dbReference type="EMBL" id="MBB3042092.1"/>
    </source>
</evidence>
<evidence type="ECO:0000313" key="2">
    <source>
        <dbReference type="Proteomes" id="UP000589626"/>
    </source>
</evidence>
<evidence type="ECO:0008006" key="3">
    <source>
        <dbReference type="Google" id="ProtNLM"/>
    </source>
</evidence>
<dbReference type="RefSeq" id="WP_183591917.1">
    <property type="nucleotide sequence ID" value="NZ_JACHWR010000001.1"/>
</dbReference>
<gene>
    <name evidence="1" type="ORF">FHU40_001893</name>
</gene>
<dbReference type="Pfam" id="PF01177">
    <property type="entry name" value="Asp_Glu_race"/>
    <property type="match status" value="1"/>
</dbReference>
<dbReference type="AlphaFoldDB" id="A0A7W4Z0N5"/>
<dbReference type="Proteomes" id="UP000589626">
    <property type="component" value="Unassembled WGS sequence"/>
</dbReference>
<dbReference type="EMBL" id="JACHWR010000001">
    <property type="protein sequence ID" value="MBB3042092.1"/>
    <property type="molecule type" value="Genomic_DNA"/>
</dbReference>
<reference evidence="1 2" key="1">
    <citation type="submission" date="2020-08" db="EMBL/GenBank/DDBJ databases">
        <title>Sequencing the genomes of 1000 actinobacteria strains.</title>
        <authorList>
            <person name="Klenk H.-P."/>
        </authorList>
    </citation>
    <scope>NUCLEOTIDE SEQUENCE [LARGE SCALE GENOMIC DNA]</scope>
    <source>
        <strain evidence="1 2">DSM 105498</strain>
    </source>
</reference>
<dbReference type="InterPro" id="IPR015942">
    <property type="entry name" value="Asp/Glu/hydantoin_racemase"/>
</dbReference>
<organism evidence="1 2">
    <name type="scientific">Nocardioides soli</name>
    <dbReference type="NCBI Taxonomy" id="1036020"/>
    <lineage>
        <taxon>Bacteria</taxon>
        <taxon>Bacillati</taxon>
        <taxon>Actinomycetota</taxon>
        <taxon>Actinomycetes</taxon>
        <taxon>Propionibacteriales</taxon>
        <taxon>Nocardioidaceae</taxon>
        <taxon>Nocardioides</taxon>
    </lineage>
</organism>
<keyword evidence="2" id="KW-1185">Reference proteome</keyword>